<proteinExistence type="predicted"/>
<name>A0A0D0KN90_AGRTU</name>
<keyword evidence="1" id="KW-0472">Membrane</keyword>
<keyword evidence="1" id="KW-0812">Transmembrane</keyword>
<organism evidence="2 3">
    <name type="scientific">Agrobacterium tumefaciens</name>
    <dbReference type="NCBI Taxonomy" id="358"/>
    <lineage>
        <taxon>Bacteria</taxon>
        <taxon>Pseudomonadati</taxon>
        <taxon>Pseudomonadota</taxon>
        <taxon>Alphaproteobacteria</taxon>
        <taxon>Hyphomicrobiales</taxon>
        <taxon>Rhizobiaceae</taxon>
        <taxon>Rhizobium/Agrobacterium group</taxon>
        <taxon>Agrobacterium</taxon>
        <taxon>Agrobacterium tumefaciens complex</taxon>
    </lineage>
</organism>
<evidence type="ECO:0000256" key="1">
    <source>
        <dbReference type="SAM" id="Phobius"/>
    </source>
</evidence>
<accession>A0A0D0KN90</accession>
<dbReference type="AlphaFoldDB" id="A0A0D0KN90"/>
<keyword evidence="1" id="KW-1133">Transmembrane helix</keyword>
<comment type="caution">
    <text evidence="2">The sequence shown here is derived from an EMBL/GenBank/DDBJ whole genome shotgun (WGS) entry which is preliminary data.</text>
</comment>
<dbReference type="Proteomes" id="UP000035017">
    <property type="component" value="Unassembled WGS sequence"/>
</dbReference>
<reference evidence="2 3" key="1">
    <citation type="submission" date="2014-12" db="EMBL/GenBank/DDBJ databases">
        <title>16Stimator: statistical estimation of ribosomal gene copy numbers from draft genome assemblies.</title>
        <authorList>
            <person name="Perisin M.A."/>
            <person name="Vetter M."/>
            <person name="Gilbert J.A."/>
            <person name="Bergelson J."/>
        </authorList>
    </citation>
    <scope>NUCLEOTIDE SEQUENCE [LARGE SCALE GENOMIC DNA]</scope>
    <source>
        <strain evidence="2 3">MEJ076</strain>
    </source>
</reference>
<evidence type="ECO:0000313" key="2">
    <source>
        <dbReference type="EMBL" id="KIP99509.1"/>
    </source>
</evidence>
<evidence type="ECO:0000313" key="3">
    <source>
        <dbReference type="Proteomes" id="UP000035017"/>
    </source>
</evidence>
<dbReference type="EMBL" id="JXQV01000027">
    <property type="protein sequence ID" value="KIP99509.1"/>
    <property type="molecule type" value="Genomic_DNA"/>
</dbReference>
<feature type="transmembrane region" description="Helical" evidence="1">
    <location>
        <begin position="37"/>
        <end position="57"/>
    </location>
</feature>
<gene>
    <name evidence="2" type="ORF">RU07_18710</name>
</gene>
<feature type="transmembrane region" description="Helical" evidence="1">
    <location>
        <begin position="7"/>
        <end position="31"/>
    </location>
</feature>
<protein>
    <submittedName>
        <fullName evidence="2">Uncharacterized protein</fullName>
    </submittedName>
</protein>
<sequence length="60" mass="6419">MKNFFTLLFRAVMSALMVAGALALCMPLIGIAQPTSVLLYTFLGAAVLLTVYEISLAPKI</sequence>